<dbReference type="SMART" id="SM00353">
    <property type="entry name" value="HLH"/>
    <property type="match status" value="1"/>
</dbReference>
<dbReference type="InterPro" id="IPR013655">
    <property type="entry name" value="PAS_fold_3"/>
</dbReference>
<dbReference type="FunFam" id="3.30.450.20:FF:000019">
    <property type="entry name" value="Aryl hydrocarbon receptor 1"/>
    <property type="match status" value="1"/>
</dbReference>
<feature type="region of interest" description="Disordered" evidence="14">
    <location>
        <begin position="814"/>
        <end position="836"/>
    </location>
</feature>
<dbReference type="FunFam" id="4.10.280.10:FF:000024">
    <property type="entry name" value="Aryl hydrocarbon receptor 2"/>
    <property type="match status" value="1"/>
</dbReference>
<reference evidence="17 18" key="1">
    <citation type="journal article" date="2023" name="Mol. Biol. Evol.">
        <title>Genomics of Secondarily Temperate Adaptation in the Only Non-Antarctic Icefish.</title>
        <authorList>
            <person name="Rivera-Colon A.G."/>
            <person name="Rayamajhi N."/>
            <person name="Minhas B.F."/>
            <person name="Madrigal G."/>
            <person name="Bilyk K.T."/>
            <person name="Yoon V."/>
            <person name="Hune M."/>
            <person name="Gregory S."/>
            <person name="Cheng C.H.C."/>
            <person name="Catchen J.M."/>
        </authorList>
    </citation>
    <scope>NUCLEOTIDE SEQUENCE [LARGE SCALE GENOMIC DNA]</scope>
    <source>
        <strain evidence="17">JC2023a</strain>
    </source>
</reference>
<keyword evidence="9" id="KW-0090">Biological rhythms</keyword>
<keyword evidence="10" id="KW-0238">DNA-binding</keyword>
<gene>
    <name evidence="17" type="ORF">CesoFtcFv8_013629</name>
</gene>
<dbReference type="InterPro" id="IPR013767">
    <property type="entry name" value="PAS_fold"/>
</dbReference>
<evidence type="ECO:0000256" key="11">
    <source>
        <dbReference type="ARBA" id="ARBA00023159"/>
    </source>
</evidence>
<dbReference type="SUPFAM" id="SSF55785">
    <property type="entry name" value="PYP-like sensor domain (PAS domain)"/>
    <property type="match status" value="2"/>
</dbReference>
<dbReference type="Gene3D" id="3.30.450.20">
    <property type="entry name" value="PAS domain"/>
    <property type="match status" value="2"/>
</dbReference>
<dbReference type="InterPro" id="IPR036638">
    <property type="entry name" value="HLH_DNA-bd_sf"/>
</dbReference>
<evidence type="ECO:0000256" key="2">
    <source>
        <dbReference type="ARBA" id="ARBA00004496"/>
    </source>
</evidence>
<evidence type="ECO:0000256" key="10">
    <source>
        <dbReference type="ARBA" id="ARBA00023125"/>
    </source>
</evidence>
<name>A0AAN8GSS5_9TELE</name>
<dbReference type="AlphaFoldDB" id="A0AAN8GSS5"/>
<dbReference type="GO" id="GO:0000976">
    <property type="term" value="F:transcription cis-regulatory region binding"/>
    <property type="evidence" value="ECO:0007669"/>
    <property type="project" value="TreeGrafter"/>
</dbReference>
<feature type="domain" description="BHLH" evidence="16">
    <location>
        <begin position="34"/>
        <end position="87"/>
    </location>
</feature>
<dbReference type="PANTHER" id="PTHR10649:SF17">
    <property type="entry name" value="ARYL HYDROCARBON RECEPTOR 2"/>
    <property type="match status" value="1"/>
</dbReference>
<keyword evidence="12" id="KW-0804">Transcription</keyword>
<sequence>MSDKRSETMLGNPGSYANKKRKKPVLKQKKQPERNEVVKSNPSKRHRDRLNGELDRLTELLPFNGDIRSRLDKLSVLRLSVGYLRAKSYFRATIKSNNNNSSNNSLTFPGVNGQNGNSMDVCSFSEGELLLQALNGFVIVVTSDGSVFYVSSTIKDYLGFHESDVVHQSVFELIHTDDRSLFRQQLHFALNPPTAAAGGDVMKTSGSTVMYNPDRLPPENSSFLERSFVCRFRCLLDNSSGFLALKFQGRLKYLHGQRLLRDNGNGNKPQLALFSIAMPVQPPTIVEIRSKMLLFQTKHKLDFTPLGVDSRGKIILGYTETELCMKGSGYQFIHAADMMYCADNHIRMIKTGETGLTVFRLLSKCSGWVWVKSNAKLIFKNGRPDFIIAEQRALVNAEGEEYLRQRSLQLPFSCTTGEGVLYNTGPTVDLAQYQFDKKFSSTNDMSQHVIPGSLVDCFMKQDELAYMPALESQFPVDQVFMDSEALINVGKAWQESGATGITEPVVVKEEAKRSVMAVIGNLEKLSHDGDFCAALQDLEVGDSELMDWENALKRLGQDDDQRNNVKSDLDTILTDDIFDYIDNVLFKEKEKDLSTSPPSCLTAANNNQQNRFTAQLAAAALGEPQLFQTMSPELNFSPMNGLYAHQQESMHGPVMATSAQTFSRTQKLSHSGPLISQADTNLLPLQQLQLHDIFSPSIELPELTVPNHIAGVASAPFQSCGQVSNNHMGGTRGTSAQTQSSQFLLRPQNNVQAPAMAANGQLLRSFVQQPNHVAAGVTDILPPLIPCINFISASTPNIPVPFATNPLQGRGPFETHSPQVQPWPQSQQQLPDSGTTQNGHKLMPVCNSQLKESQTFPRAGLWPRSAPGLNHAQQSGLTCGQAATHISCMFEQHFSSGPAGVDVRAFSGTSGLRGADPSLDQSPPQGSCYFQWSHSEPVVGSSAINQENADISPLTAPPIMPSSDHTLNIPHYLECHRHTQDERVSAELNGMFATPSRDVAMFLTE</sequence>
<dbReference type="GO" id="GO:0004879">
    <property type="term" value="F:nuclear receptor activity"/>
    <property type="evidence" value="ECO:0007669"/>
    <property type="project" value="UniProtKB-ARBA"/>
</dbReference>
<evidence type="ECO:0000256" key="13">
    <source>
        <dbReference type="ARBA" id="ARBA00023242"/>
    </source>
</evidence>
<evidence type="ECO:0000256" key="5">
    <source>
        <dbReference type="ARBA" id="ARBA00022491"/>
    </source>
</evidence>
<dbReference type="InterPro" id="IPR011598">
    <property type="entry name" value="bHLH_dom"/>
</dbReference>
<dbReference type="CDD" id="cd19696">
    <property type="entry name" value="bHLH-PAS_AhR_like"/>
    <property type="match status" value="1"/>
</dbReference>
<feature type="compositionally biased region" description="Basic residues" evidence="14">
    <location>
        <begin position="18"/>
        <end position="29"/>
    </location>
</feature>
<feature type="region of interest" description="Disordered" evidence="14">
    <location>
        <begin position="1"/>
        <end position="51"/>
    </location>
</feature>
<keyword evidence="7" id="KW-0013">ADP-ribosylation</keyword>
<dbReference type="GO" id="GO:0006805">
    <property type="term" value="P:xenobiotic metabolic process"/>
    <property type="evidence" value="ECO:0007669"/>
    <property type="project" value="InterPro"/>
</dbReference>
<feature type="domain" description="PAS" evidence="15">
    <location>
        <begin position="123"/>
        <end position="193"/>
    </location>
</feature>
<evidence type="ECO:0000313" key="17">
    <source>
        <dbReference type="EMBL" id="KAK5890061.1"/>
    </source>
</evidence>
<proteinExistence type="predicted"/>
<evidence type="ECO:0000256" key="14">
    <source>
        <dbReference type="SAM" id="MobiDB-lite"/>
    </source>
</evidence>
<dbReference type="PROSITE" id="PS50112">
    <property type="entry name" value="PAS"/>
    <property type="match status" value="1"/>
</dbReference>
<dbReference type="GO" id="GO:0048511">
    <property type="term" value="P:rhythmic process"/>
    <property type="evidence" value="ECO:0007669"/>
    <property type="project" value="UniProtKB-KW"/>
</dbReference>
<dbReference type="GO" id="GO:1904613">
    <property type="term" value="P:cellular response to 2,3,7,8-tetrachlorodibenzodioxine"/>
    <property type="evidence" value="ECO:0007669"/>
    <property type="project" value="UniProtKB-ARBA"/>
</dbReference>
<evidence type="ECO:0000256" key="4">
    <source>
        <dbReference type="ARBA" id="ARBA00022490"/>
    </source>
</evidence>
<keyword evidence="8" id="KW-0805">Transcription regulation</keyword>
<dbReference type="SUPFAM" id="SSF47459">
    <property type="entry name" value="HLH, helix-loop-helix DNA-binding domain"/>
    <property type="match status" value="1"/>
</dbReference>
<dbReference type="GO" id="GO:0005737">
    <property type="term" value="C:cytoplasm"/>
    <property type="evidence" value="ECO:0007669"/>
    <property type="project" value="UniProtKB-SubCell"/>
</dbReference>
<dbReference type="Pfam" id="PF00010">
    <property type="entry name" value="HLH"/>
    <property type="match status" value="1"/>
</dbReference>
<comment type="caution">
    <text evidence="17">The sequence shown here is derived from an EMBL/GenBank/DDBJ whole genome shotgun (WGS) entry which is preliminary data.</text>
</comment>
<evidence type="ECO:0000259" key="16">
    <source>
        <dbReference type="PROSITE" id="PS50888"/>
    </source>
</evidence>
<dbReference type="GO" id="GO:0005634">
    <property type="term" value="C:nucleus"/>
    <property type="evidence" value="ECO:0007669"/>
    <property type="project" value="UniProtKB-SubCell"/>
</dbReference>
<dbReference type="PROSITE" id="PS50888">
    <property type="entry name" value="BHLH"/>
    <property type="match status" value="1"/>
</dbReference>
<keyword evidence="18" id="KW-1185">Reference proteome</keyword>
<dbReference type="FunFam" id="3.30.450.20:FF:000035">
    <property type="entry name" value="Aryl hydrocarbon receptor"/>
    <property type="match status" value="1"/>
</dbReference>
<dbReference type="Gene3D" id="4.10.280.10">
    <property type="entry name" value="Helix-loop-helix DNA-binding domain"/>
    <property type="match status" value="1"/>
</dbReference>
<dbReference type="Pfam" id="PF08447">
    <property type="entry name" value="PAS_3"/>
    <property type="match status" value="1"/>
</dbReference>
<evidence type="ECO:0000313" key="18">
    <source>
        <dbReference type="Proteomes" id="UP001335648"/>
    </source>
</evidence>
<keyword evidence="5" id="KW-0678">Repressor</keyword>
<evidence type="ECO:0000256" key="1">
    <source>
        <dbReference type="ARBA" id="ARBA00004123"/>
    </source>
</evidence>
<protein>
    <recommendedName>
        <fullName evidence="3">Aryl hydrocarbon receptor</fullName>
    </recommendedName>
</protein>
<keyword evidence="4" id="KW-0963">Cytoplasm</keyword>
<keyword evidence="6" id="KW-0677">Repeat</keyword>
<feature type="compositionally biased region" description="Low complexity" evidence="14">
    <location>
        <begin position="818"/>
        <end position="831"/>
    </location>
</feature>
<evidence type="ECO:0000256" key="6">
    <source>
        <dbReference type="ARBA" id="ARBA00022737"/>
    </source>
</evidence>
<dbReference type="Proteomes" id="UP001335648">
    <property type="component" value="Unassembled WGS sequence"/>
</dbReference>
<dbReference type="PANTHER" id="PTHR10649">
    <property type="entry name" value="ARYL HYDROCARBON RECEPTOR"/>
    <property type="match status" value="1"/>
</dbReference>
<accession>A0AAN8GSS5</accession>
<evidence type="ECO:0000256" key="9">
    <source>
        <dbReference type="ARBA" id="ARBA00023108"/>
    </source>
</evidence>
<dbReference type="CDD" id="cd00130">
    <property type="entry name" value="PAS"/>
    <property type="match status" value="2"/>
</dbReference>
<keyword evidence="11" id="KW-0010">Activator</keyword>
<evidence type="ECO:0000259" key="15">
    <source>
        <dbReference type="PROSITE" id="PS50112"/>
    </source>
</evidence>
<dbReference type="GO" id="GO:0046983">
    <property type="term" value="F:protein dimerization activity"/>
    <property type="evidence" value="ECO:0007669"/>
    <property type="project" value="InterPro"/>
</dbReference>
<evidence type="ECO:0000256" key="8">
    <source>
        <dbReference type="ARBA" id="ARBA00023015"/>
    </source>
</evidence>
<evidence type="ECO:0000256" key="7">
    <source>
        <dbReference type="ARBA" id="ARBA00022765"/>
    </source>
</evidence>
<comment type="subcellular location">
    <subcellularLocation>
        <location evidence="2">Cytoplasm</location>
    </subcellularLocation>
    <subcellularLocation>
        <location evidence="1">Nucleus</location>
    </subcellularLocation>
</comment>
<evidence type="ECO:0000256" key="3">
    <source>
        <dbReference type="ARBA" id="ARBA00015909"/>
    </source>
</evidence>
<keyword evidence="13" id="KW-0539">Nucleus</keyword>
<dbReference type="EMBL" id="JAULUE010002056">
    <property type="protein sequence ID" value="KAK5890061.1"/>
    <property type="molecule type" value="Genomic_DNA"/>
</dbReference>
<organism evidence="17 18">
    <name type="scientific">Champsocephalus esox</name>
    <name type="common">pike icefish</name>
    <dbReference type="NCBI Taxonomy" id="159716"/>
    <lineage>
        <taxon>Eukaryota</taxon>
        <taxon>Metazoa</taxon>
        <taxon>Chordata</taxon>
        <taxon>Craniata</taxon>
        <taxon>Vertebrata</taxon>
        <taxon>Euteleostomi</taxon>
        <taxon>Actinopterygii</taxon>
        <taxon>Neopterygii</taxon>
        <taxon>Teleostei</taxon>
        <taxon>Neoteleostei</taxon>
        <taxon>Acanthomorphata</taxon>
        <taxon>Eupercaria</taxon>
        <taxon>Perciformes</taxon>
        <taxon>Notothenioidei</taxon>
        <taxon>Channichthyidae</taxon>
        <taxon>Champsocephalus</taxon>
    </lineage>
</organism>
<dbReference type="Pfam" id="PF00989">
    <property type="entry name" value="PAS"/>
    <property type="match status" value="1"/>
</dbReference>
<dbReference type="GO" id="GO:0034751">
    <property type="term" value="C:aryl hydrocarbon receptor complex"/>
    <property type="evidence" value="ECO:0007669"/>
    <property type="project" value="TreeGrafter"/>
</dbReference>
<dbReference type="InterPro" id="IPR000014">
    <property type="entry name" value="PAS"/>
</dbReference>
<dbReference type="SMART" id="SM00091">
    <property type="entry name" value="PAS"/>
    <property type="match status" value="2"/>
</dbReference>
<dbReference type="InterPro" id="IPR039091">
    <property type="entry name" value="AHR/AHRR"/>
</dbReference>
<evidence type="ECO:0000256" key="12">
    <source>
        <dbReference type="ARBA" id="ARBA00023163"/>
    </source>
</evidence>
<dbReference type="InterPro" id="IPR035965">
    <property type="entry name" value="PAS-like_dom_sf"/>
</dbReference>